<accession>A0ABU6U8R1</accession>
<proteinExistence type="predicted"/>
<reference evidence="1 2" key="1">
    <citation type="journal article" date="2023" name="Plants (Basel)">
        <title>Bridging the Gap: Combining Genomics and Transcriptomics Approaches to Understand Stylosanthes scabra, an Orphan Legume from the Brazilian Caatinga.</title>
        <authorList>
            <person name="Ferreira-Neto J.R.C."/>
            <person name="da Silva M.D."/>
            <person name="Binneck E."/>
            <person name="de Melo N.F."/>
            <person name="da Silva R.H."/>
            <person name="de Melo A.L.T.M."/>
            <person name="Pandolfi V."/>
            <person name="Bustamante F.O."/>
            <person name="Brasileiro-Vidal A.C."/>
            <person name="Benko-Iseppon A.M."/>
        </authorList>
    </citation>
    <scope>NUCLEOTIDE SEQUENCE [LARGE SCALE GENOMIC DNA]</scope>
    <source>
        <tissue evidence="1">Leaves</tissue>
    </source>
</reference>
<protein>
    <submittedName>
        <fullName evidence="1">Uncharacterized protein</fullName>
    </submittedName>
</protein>
<comment type="caution">
    <text evidence="1">The sequence shown here is derived from an EMBL/GenBank/DDBJ whole genome shotgun (WGS) entry which is preliminary data.</text>
</comment>
<name>A0ABU6U8R1_9FABA</name>
<evidence type="ECO:0000313" key="2">
    <source>
        <dbReference type="Proteomes" id="UP001341840"/>
    </source>
</evidence>
<sequence length="120" mass="13094">MGPNCCSYADKGATLVIKLLPSHASTRHSADAVVSRPLLMALMGDGDMVMLFDIGGRFREIMEVGYRFLSPQPNKRPLWHASAFSSSSSSSSFLVVKLKQNDIIPVHVGHLPHGDLTMEI</sequence>
<organism evidence="1 2">
    <name type="scientific">Stylosanthes scabra</name>
    <dbReference type="NCBI Taxonomy" id="79078"/>
    <lineage>
        <taxon>Eukaryota</taxon>
        <taxon>Viridiplantae</taxon>
        <taxon>Streptophyta</taxon>
        <taxon>Embryophyta</taxon>
        <taxon>Tracheophyta</taxon>
        <taxon>Spermatophyta</taxon>
        <taxon>Magnoliopsida</taxon>
        <taxon>eudicotyledons</taxon>
        <taxon>Gunneridae</taxon>
        <taxon>Pentapetalae</taxon>
        <taxon>rosids</taxon>
        <taxon>fabids</taxon>
        <taxon>Fabales</taxon>
        <taxon>Fabaceae</taxon>
        <taxon>Papilionoideae</taxon>
        <taxon>50 kb inversion clade</taxon>
        <taxon>dalbergioids sensu lato</taxon>
        <taxon>Dalbergieae</taxon>
        <taxon>Pterocarpus clade</taxon>
        <taxon>Stylosanthes</taxon>
    </lineage>
</organism>
<dbReference type="EMBL" id="JASCZI010120881">
    <property type="protein sequence ID" value="MED6156815.1"/>
    <property type="molecule type" value="Genomic_DNA"/>
</dbReference>
<keyword evidence="2" id="KW-1185">Reference proteome</keyword>
<gene>
    <name evidence="1" type="ORF">PIB30_017805</name>
</gene>
<evidence type="ECO:0000313" key="1">
    <source>
        <dbReference type="EMBL" id="MED6156815.1"/>
    </source>
</evidence>
<dbReference type="Proteomes" id="UP001341840">
    <property type="component" value="Unassembled WGS sequence"/>
</dbReference>